<dbReference type="GO" id="GO:0000182">
    <property type="term" value="F:rDNA binding"/>
    <property type="evidence" value="ECO:0007669"/>
    <property type="project" value="TreeGrafter"/>
</dbReference>
<dbReference type="HOGENOM" id="CLU_005212_1_0_1"/>
<dbReference type="PANTHER" id="PTHR13213">
    <property type="entry name" value="MYB-BINDING PROTEIN 1A FAMILY MEMBER"/>
    <property type="match status" value="1"/>
</dbReference>
<evidence type="ECO:0000256" key="4">
    <source>
        <dbReference type="SAM" id="MobiDB-lite"/>
    </source>
</evidence>
<proteinExistence type="inferred from homology"/>
<reference evidence="6" key="1">
    <citation type="journal article" date="2013" name="Genome Announc.">
        <title>Draft genome sequence of the ascomycete Phaeoacremonium aleophilum strain UCR-PA7, a causal agent of the esca disease complex in grapevines.</title>
        <authorList>
            <person name="Blanco-Ulate B."/>
            <person name="Rolshausen P."/>
            <person name="Cantu D."/>
        </authorList>
    </citation>
    <scope>NUCLEOTIDE SEQUENCE [LARGE SCALE GENOMIC DNA]</scope>
    <source>
        <strain evidence="6">UCR-PA7</strain>
    </source>
</reference>
<dbReference type="GeneID" id="19321108"/>
<comment type="similarity">
    <text evidence="2">Belongs to the MYBBP1A family.</text>
</comment>
<feature type="compositionally biased region" description="Basic and acidic residues" evidence="4">
    <location>
        <begin position="806"/>
        <end position="815"/>
    </location>
</feature>
<dbReference type="EMBL" id="KB932780">
    <property type="protein sequence ID" value="EOO04342.1"/>
    <property type="molecule type" value="Genomic_DNA"/>
</dbReference>
<dbReference type="Pfam" id="PF04931">
    <property type="entry name" value="DNA_pol_phi"/>
    <property type="match status" value="1"/>
</dbReference>
<dbReference type="InterPro" id="IPR007015">
    <property type="entry name" value="DNA_pol_V/MYBBP1A"/>
</dbReference>
<evidence type="ECO:0000256" key="1">
    <source>
        <dbReference type="ARBA" id="ARBA00004123"/>
    </source>
</evidence>
<dbReference type="RefSeq" id="XP_007910889.1">
    <property type="nucleotide sequence ID" value="XM_007912698.1"/>
</dbReference>
<dbReference type="InterPro" id="IPR016024">
    <property type="entry name" value="ARM-type_fold"/>
</dbReference>
<gene>
    <name evidence="5" type="ORF">UCRPA7_100</name>
</gene>
<dbReference type="GO" id="GO:0006355">
    <property type="term" value="P:regulation of DNA-templated transcription"/>
    <property type="evidence" value="ECO:0007669"/>
    <property type="project" value="InterPro"/>
</dbReference>
<evidence type="ECO:0000313" key="5">
    <source>
        <dbReference type="EMBL" id="EOO04342.1"/>
    </source>
</evidence>
<name>R8BYD1_PHAM7</name>
<dbReference type="SUPFAM" id="SSF48371">
    <property type="entry name" value="ARM repeat"/>
    <property type="match status" value="1"/>
</dbReference>
<dbReference type="eggNOG" id="KOG1926">
    <property type="taxonomic scope" value="Eukaryota"/>
</dbReference>
<dbReference type="GO" id="GO:0005730">
    <property type="term" value="C:nucleolus"/>
    <property type="evidence" value="ECO:0007669"/>
    <property type="project" value="InterPro"/>
</dbReference>
<dbReference type="Proteomes" id="UP000014074">
    <property type="component" value="Unassembled WGS sequence"/>
</dbReference>
<dbReference type="KEGG" id="tmn:UCRPA7_100"/>
<accession>R8BYD1</accession>
<dbReference type="AlphaFoldDB" id="R8BYD1"/>
<dbReference type="PANTHER" id="PTHR13213:SF2">
    <property type="entry name" value="MYB-BINDING PROTEIN 1A"/>
    <property type="match status" value="1"/>
</dbReference>
<sequence length="1020" mass="113655">MGNKRKRGAKESANGVPLSQKRAKTEAKTDVSAPAKKAAVDNKKYLLDKEPFPEQLTTTQERLREGALYNFLGSEDDTERLDAANTIISALLDGEGVSESVLDRHLEKRLFRGLASGRNASRLGFSIVLTEIIQQLFGEKDLSSSRYRGLTFDFVLNTLMEKTKPVGNISGQEERDHYFGQLFGIECFVRANVVFQEQERWEAIMNCLLKVAKKKVSMRSQCVWVIIQAVTQMKKKVAEQTLQKIADAGLAKSPEAVGLWIVVLDKFRDLQVPAKTWRDPLASKSLQDLASVLKDSGRSEDNAVDGAPKHKQGSWSAQLHFVWDIILAHFIKSSLKGDGTSDQFKLFWTRVVDQGFFSKGAADVQKFSGFMIFQKFLEGGASQPFVIDNLFSKNLMICLMNQAAKEDRYLHRAATKALKAIETVVEKNPDLVLPVLQELLGDNGAYNFDERTRSKTIEKILQHTQAKHGKLVIDAIRRLVLLTPEAEHAESHGRVYGEYLFKLTSVPSEELQPGETQEASVAGQALLEFAHSSYSSDDSLPALTEKTKSMLRGRFMAALSKFVKKPEDFPDFCNAILSIDINSVEMDEELQSELVEALEKLQSLMKPPKKSKKTDESRGPNQGLALLYAVAILQLYNEEPDALEVLGDLKQCYASLSSKQKSDAETSSILVEVLLSLVARPSSLLRQSSLRVFEAFTSLMTAESLQLLTDTLNAEESAKGQQALFQTEDEMEGIEEGEGSDDEDLDGSDIDSDVEFVGMADANGAEEEGENEDDENDSDDGEDEEGEDDQNLKELDDALAKVLQSHRLDKDKDADSSDNDSDMSDSEMMELDDKLTEVFKQRVKKMNKKKDNKDAKETVINFKHRVLDFLAIYVEKEATNALAFSLLVPLLQCMQATQNKAIASKACEVIISFSQALRKVRSRKDPIGGLKKNEYLELLQEIHAEVPKDLSHAHAKAASTANLIVISSLFYQDESSFPSISSLYAETVAKWVQEKTAFQHSFLAEWNSWMLSQCQSPTAG</sequence>
<organism evidence="5 6">
    <name type="scientific">Phaeoacremonium minimum (strain UCR-PA7)</name>
    <name type="common">Esca disease fungus</name>
    <name type="synonym">Togninia minima</name>
    <dbReference type="NCBI Taxonomy" id="1286976"/>
    <lineage>
        <taxon>Eukaryota</taxon>
        <taxon>Fungi</taxon>
        <taxon>Dikarya</taxon>
        <taxon>Ascomycota</taxon>
        <taxon>Pezizomycotina</taxon>
        <taxon>Sordariomycetes</taxon>
        <taxon>Sordariomycetidae</taxon>
        <taxon>Togniniales</taxon>
        <taxon>Togniniaceae</taxon>
        <taxon>Phaeoacremonium</taxon>
    </lineage>
</organism>
<feature type="region of interest" description="Disordered" evidence="4">
    <location>
        <begin position="728"/>
        <end position="791"/>
    </location>
</feature>
<feature type="compositionally biased region" description="Acidic residues" evidence="4">
    <location>
        <begin position="728"/>
        <end position="754"/>
    </location>
</feature>
<feature type="compositionally biased region" description="Acidic residues" evidence="4">
    <location>
        <begin position="816"/>
        <end position="830"/>
    </location>
</feature>
<feature type="region of interest" description="Disordered" evidence="4">
    <location>
        <begin position="805"/>
        <end position="831"/>
    </location>
</feature>
<evidence type="ECO:0000256" key="2">
    <source>
        <dbReference type="ARBA" id="ARBA00006809"/>
    </source>
</evidence>
<protein>
    <submittedName>
        <fullName evidence="5">Putative dna polymerase v-like protein</fullName>
    </submittedName>
</protein>
<feature type="region of interest" description="Disordered" evidence="4">
    <location>
        <begin position="1"/>
        <end position="36"/>
    </location>
</feature>
<dbReference type="OrthoDB" id="342531at2759"/>
<feature type="compositionally biased region" description="Acidic residues" evidence="4">
    <location>
        <begin position="764"/>
        <end position="789"/>
    </location>
</feature>
<keyword evidence="3" id="KW-0539">Nucleus</keyword>
<evidence type="ECO:0000313" key="6">
    <source>
        <dbReference type="Proteomes" id="UP000014074"/>
    </source>
</evidence>
<comment type="subcellular location">
    <subcellularLocation>
        <location evidence="1">Nucleus</location>
    </subcellularLocation>
</comment>
<evidence type="ECO:0000256" key="3">
    <source>
        <dbReference type="ARBA" id="ARBA00023242"/>
    </source>
</evidence>
<keyword evidence="6" id="KW-1185">Reference proteome</keyword>